<dbReference type="EMBL" id="JSZA02000032">
    <property type="protein sequence ID" value="TGO03237.1"/>
    <property type="molecule type" value="Genomic_DNA"/>
</dbReference>
<evidence type="ECO:0000313" key="1">
    <source>
        <dbReference type="EMBL" id="TGO03237.1"/>
    </source>
</evidence>
<dbReference type="Proteomes" id="UP000030428">
    <property type="component" value="Unassembled WGS sequence"/>
</dbReference>
<organism evidence="1 2">
    <name type="scientific">Candidatus Thiomargarita nelsonii</name>
    <dbReference type="NCBI Taxonomy" id="1003181"/>
    <lineage>
        <taxon>Bacteria</taxon>
        <taxon>Pseudomonadati</taxon>
        <taxon>Pseudomonadota</taxon>
        <taxon>Gammaproteobacteria</taxon>
        <taxon>Thiotrichales</taxon>
        <taxon>Thiotrichaceae</taxon>
        <taxon>Thiomargarita</taxon>
    </lineage>
</organism>
<dbReference type="AlphaFoldDB" id="A0A4E0QRD6"/>
<proteinExistence type="predicted"/>
<name>A0A4E0QRD6_9GAMM</name>
<evidence type="ECO:0000313" key="2">
    <source>
        <dbReference type="Proteomes" id="UP000030428"/>
    </source>
</evidence>
<accession>A0A4E0QRD6</accession>
<gene>
    <name evidence="1" type="ORF">PN36_10695</name>
</gene>
<reference evidence="1 2" key="1">
    <citation type="journal article" date="2016" name="Front. Microbiol.">
        <title>Single-Cell (Meta-)Genomics of a Dimorphic Candidatus Thiomargarita nelsonii Reveals Genomic Plasticity.</title>
        <authorList>
            <person name="Flood B.E."/>
            <person name="Fliss P."/>
            <person name="Jones D.S."/>
            <person name="Dick G.J."/>
            <person name="Jain S."/>
            <person name="Kaster A.K."/>
            <person name="Winkel M."/>
            <person name="Mussmann M."/>
            <person name="Bailey J."/>
        </authorList>
    </citation>
    <scope>NUCLEOTIDE SEQUENCE [LARGE SCALE GENOMIC DNA]</scope>
    <source>
        <strain evidence="1">Hydrate Ridge</strain>
    </source>
</reference>
<sequence length="65" mass="7296">MRGFFLGVQDLSRKSKINLGLLVNIALPVKIDVTPDMHRYIFVNKCYHSLTKHTGQVLEGVSPKA</sequence>
<keyword evidence="2" id="KW-1185">Reference proteome</keyword>
<protein>
    <submittedName>
        <fullName evidence="1">Uncharacterized protein</fullName>
    </submittedName>
</protein>
<comment type="caution">
    <text evidence="1">The sequence shown here is derived from an EMBL/GenBank/DDBJ whole genome shotgun (WGS) entry which is preliminary data.</text>
</comment>